<evidence type="ECO:0000313" key="4">
    <source>
        <dbReference type="EMBL" id="MDH5823652.1"/>
    </source>
</evidence>
<dbReference type="Proteomes" id="UP001156940">
    <property type="component" value="Unassembled WGS sequence"/>
</dbReference>
<organism evidence="4 5">
    <name type="scientific">Luteimonas endophytica</name>
    <dbReference type="NCBI Taxonomy" id="3042023"/>
    <lineage>
        <taxon>Bacteria</taxon>
        <taxon>Pseudomonadati</taxon>
        <taxon>Pseudomonadota</taxon>
        <taxon>Gammaproteobacteria</taxon>
        <taxon>Lysobacterales</taxon>
        <taxon>Lysobacteraceae</taxon>
        <taxon>Luteimonas</taxon>
    </lineage>
</organism>
<sequence length="309" mass="33073">MSLAFLPLLAFGVAAASPSPDAALAELRPASASEGAAAPSHFVTGDGVRIAYRLDGAPDRPVLILANSIGTTLEMWDLQVPALSKHFRVLRYDMRGHGGSGVPPGAYSIDRLGHDVLELMDALAIERAHLLGLSLGGFVGQWLGVHAPERIDRLILSNTAAYLGPPRRWDEAIAALREAPDMAATAESFLANWFPPQMLAENGPRVRQFRGMLLATERQGLAGAWAAVRDADLRRSIALIERPTLVIAGAHDTVTLPEHGEFIAAAVPGATLEILDAVHLPNIERPDAYLRLVLDFLAPARLAGDPPER</sequence>
<comment type="caution">
    <text evidence="4">The sequence shown here is derived from an EMBL/GenBank/DDBJ whole genome shotgun (WGS) entry which is preliminary data.</text>
</comment>
<dbReference type="PRINTS" id="PR00111">
    <property type="entry name" value="ABHYDROLASE"/>
</dbReference>
<dbReference type="InterPro" id="IPR026968">
    <property type="entry name" value="PcaD/CatD"/>
</dbReference>
<gene>
    <name evidence="4" type="primary">pcaD</name>
    <name evidence="4" type="ORF">QFW77_11700</name>
</gene>
<dbReference type="NCBIfam" id="TIGR02427">
    <property type="entry name" value="protocat_pcaD"/>
    <property type="match status" value="1"/>
</dbReference>
<keyword evidence="1 4" id="KW-0378">Hydrolase</keyword>
<dbReference type="EMBL" id="JARXRM010000035">
    <property type="protein sequence ID" value="MDH5823652.1"/>
    <property type="molecule type" value="Genomic_DNA"/>
</dbReference>
<feature type="signal peptide" evidence="2">
    <location>
        <begin position="1"/>
        <end position="16"/>
    </location>
</feature>
<dbReference type="InterPro" id="IPR029058">
    <property type="entry name" value="AB_hydrolase_fold"/>
</dbReference>
<dbReference type="Pfam" id="PF00561">
    <property type="entry name" value="Abhydrolase_1"/>
    <property type="match status" value="1"/>
</dbReference>
<proteinExistence type="predicted"/>
<keyword evidence="5" id="KW-1185">Reference proteome</keyword>
<dbReference type="Gene3D" id="3.40.50.1820">
    <property type="entry name" value="alpha/beta hydrolase"/>
    <property type="match status" value="1"/>
</dbReference>
<feature type="chain" id="PRO_5046744236" evidence="2">
    <location>
        <begin position="17"/>
        <end position="309"/>
    </location>
</feature>
<evidence type="ECO:0000256" key="1">
    <source>
        <dbReference type="ARBA" id="ARBA00022801"/>
    </source>
</evidence>
<dbReference type="GO" id="GO:0047570">
    <property type="term" value="F:3-oxoadipate enol-lactonase activity"/>
    <property type="evidence" value="ECO:0007669"/>
    <property type="project" value="UniProtKB-EC"/>
</dbReference>
<evidence type="ECO:0000256" key="2">
    <source>
        <dbReference type="SAM" id="SignalP"/>
    </source>
</evidence>
<dbReference type="PANTHER" id="PTHR43798">
    <property type="entry name" value="MONOACYLGLYCEROL LIPASE"/>
    <property type="match status" value="1"/>
</dbReference>
<evidence type="ECO:0000259" key="3">
    <source>
        <dbReference type="Pfam" id="PF00561"/>
    </source>
</evidence>
<dbReference type="EC" id="3.1.1.24" evidence="4"/>
<dbReference type="InterPro" id="IPR050266">
    <property type="entry name" value="AB_hydrolase_sf"/>
</dbReference>
<protein>
    <submittedName>
        <fullName evidence="4">3-oxoadipate enol-lactonase</fullName>
        <ecNumber evidence="4">3.1.1.24</ecNumber>
    </submittedName>
</protein>
<keyword evidence="2" id="KW-0732">Signal</keyword>
<dbReference type="InterPro" id="IPR000073">
    <property type="entry name" value="AB_hydrolase_1"/>
</dbReference>
<dbReference type="SUPFAM" id="SSF53474">
    <property type="entry name" value="alpha/beta-Hydrolases"/>
    <property type="match status" value="1"/>
</dbReference>
<accession>A0ABT6J9Z3</accession>
<reference evidence="4 5" key="1">
    <citation type="submission" date="2023-04" db="EMBL/GenBank/DDBJ databases">
        <title>Luteimonas endophyticus RD2P54.</title>
        <authorList>
            <person name="Sun J.-Q."/>
        </authorList>
    </citation>
    <scope>NUCLEOTIDE SEQUENCE [LARGE SCALE GENOMIC DNA]</scope>
    <source>
        <strain evidence="4 5">RD2P54</strain>
    </source>
</reference>
<dbReference type="RefSeq" id="WP_280574896.1">
    <property type="nucleotide sequence ID" value="NZ_JARXRM010000035.1"/>
</dbReference>
<feature type="domain" description="AB hydrolase-1" evidence="3">
    <location>
        <begin position="61"/>
        <end position="286"/>
    </location>
</feature>
<dbReference type="PANTHER" id="PTHR43798:SF31">
    <property type="entry name" value="AB HYDROLASE SUPERFAMILY PROTEIN YCLE"/>
    <property type="match status" value="1"/>
</dbReference>
<evidence type="ECO:0000313" key="5">
    <source>
        <dbReference type="Proteomes" id="UP001156940"/>
    </source>
</evidence>
<name>A0ABT6J9Z3_9GAMM</name>